<dbReference type="Pfam" id="PF13715">
    <property type="entry name" value="CarbopepD_reg_2"/>
    <property type="match status" value="1"/>
</dbReference>
<keyword evidence="5 9" id="KW-0798">TonB box</keyword>
<dbReference type="GO" id="GO:0009279">
    <property type="term" value="C:cell outer membrane"/>
    <property type="evidence" value="ECO:0007669"/>
    <property type="project" value="UniProtKB-SubCell"/>
</dbReference>
<comment type="subcellular location">
    <subcellularLocation>
        <location evidence="1 8">Cell outer membrane</location>
        <topology evidence="1 8">Multi-pass membrane protein</topology>
    </subcellularLocation>
</comment>
<reference evidence="13 14" key="1">
    <citation type="submission" date="2019-05" db="EMBL/GenBank/DDBJ databases">
        <title>Tamlana fucoidanivorans sp. nov., isolated from the surface of algae collected from Fujian province in China.</title>
        <authorList>
            <person name="Li J."/>
        </authorList>
    </citation>
    <scope>NUCLEOTIDE SEQUENCE [LARGE SCALE GENOMIC DNA]</scope>
    <source>
        <strain evidence="13 14">CW2-9</strain>
    </source>
</reference>
<dbReference type="Pfam" id="PF00593">
    <property type="entry name" value="TonB_dep_Rec_b-barrel"/>
    <property type="match status" value="1"/>
</dbReference>
<evidence type="ECO:0000256" key="8">
    <source>
        <dbReference type="PROSITE-ProRule" id="PRU01360"/>
    </source>
</evidence>
<dbReference type="InterPro" id="IPR012910">
    <property type="entry name" value="Plug_dom"/>
</dbReference>
<evidence type="ECO:0000256" key="1">
    <source>
        <dbReference type="ARBA" id="ARBA00004571"/>
    </source>
</evidence>
<keyword evidence="14" id="KW-1185">Reference proteome</keyword>
<dbReference type="InterPro" id="IPR039426">
    <property type="entry name" value="TonB-dep_rcpt-like"/>
</dbReference>
<evidence type="ECO:0000256" key="9">
    <source>
        <dbReference type="RuleBase" id="RU003357"/>
    </source>
</evidence>
<name>A0A5C4SRK2_9FLAO</name>
<dbReference type="InterPro" id="IPR023996">
    <property type="entry name" value="TonB-dep_OMP_SusC/RagA"/>
</dbReference>
<evidence type="ECO:0000259" key="11">
    <source>
        <dbReference type="Pfam" id="PF00593"/>
    </source>
</evidence>
<evidence type="ECO:0000256" key="4">
    <source>
        <dbReference type="ARBA" id="ARBA00022692"/>
    </source>
</evidence>
<gene>
    <name evidence="13" type="ORF">FGF67_00455</name>
</gene>
<evidence type="ECO:0000259" key="12">
    <source>
        <dbReference type="Pfam" id="PF07715"/>
    </source>
</evidence>
<dbReference type="OrthoDB" id="9768177at2"/>
<dbReference type="InterPro" id="IPR036942">
    <property type="entry name" value="Beta-barrel_TonB_sf"/>
</dbReference>
<dbReference type="SUPFAM" id="SSF49464">
    <property type="entry name" value="Carboxypeptidase regulatory domain-like"/>
    <property type="match status" value="1"/>
</dbReference>
<keyword evidence="10" id="KW-0732">Signal</keyword>
<dbReference type="Proteomes" id="UP000308713">
    <property type="component" value="Unassembled WGS sequence"/>
</dbReference>
<dbReference type="EMBL" id="VDCS01000001">
    <property type="protein sequence ID" value="TNJ47033.1"/>
    <property type="molecule type" value="Genomic_DNA"/>
</dbReference>
<comment type="similarity">
    <text evidence="8 9">Belongs to the TonB-dependent receptor family.</text>
</comment>
<dbReference type="InterPro" id="IPR037066">
    <property type="entry name" value="Plug_dom_sf"/>
</dbReference>
<dbReference type="Gene3D" id="2.40.170.20">
    <property type="entry name" value="TonB-dependent receptor, beta-barrel domain"/>
    <property type="match status" value="1"/>
</dbReference>
<accession>A0A5C4SRK2</accession>
<dbReference type="InterPro" id="IPR000531">
    <property type="entry name" value="Beta-barrel_TonB"/>
</dbReference>
<keyword evidence="13" id="KW-0675">Receptor</keyword>
<dbReference type="NCBIfam" id="TIGR04057">
    <property type="entry name" value="SusC_RagA_signa"/>
    <property type="match status" value="1"/>
</dbReference>
<dbReference type="NCBIfam" id="TIGR04056">
    <property type="entry name" value="OMP_RagA_SusC"/>
    <property type="match status" value="1"/>
</dbReference>
<dbReference type="SUPFAM" id="SSF56935">
    <property type="entry name" value="Porins"/>
    <property type="match status" value="1"/>
</dbReference>
<organism evidence="13 14">
    <name type="scientific">Allotamlana fucoidanivorans</name>
    <dbReference type="NCBI Taxonomy" id="2583814"/>
    <lineage>
        <taxon>Bacteria</taxon>
        <taxon>Pseudomonadati</taxon>
        <taxon>Bacteroidota</taxon>
        <taxon>Flavobacteriia</taxon>
        <taxon>Flavobacteriales</taxon>
        <taxon>Flavobacteriaceae</taxon>
        <taxon>Allotamlana</taxon>
    </lineage>
</organism>
<dbReference type="RefSeq" id="WP_139694495.1">
    <property type="nucleotide sequence ID" value="NZ_CP074074.1"/>
</dbReference>
<feature type="domain" description="TonB-dependent receptor-like beta-barrel" evidence="11">
    <location>
        <begin position="388"/>
        <end position="954"/>
    </location>
</feature>
<comment type="caution">
    <text evidence="13">The sequence shown here is derived from an EMBL/GenBank/DDBJ whole genome shotgun (WGS) entry which is preliminary data.</text>
</comment>
<dbReference type="FunFam" id="2.60.40.1120:FF:000003">
    <property type="entry name" value="Outer membrane protein Omp121"/>
    <property type="match status" value="1"/>
</dbReference>
<dbReference type="Gene3D" id="2.60.40.1120">
    <property type="entry name" value="Carboxypeptidase-like, regulatory domain"/>
    <property type="match status" value="1"/>
</dbReference>
<evidence type="ECO:0000256" key="2">
    <source>
        <dbReference type="ARBA" id="ARBA00022448"/>
    </source>
</evidence>
<dbReference type="Gene3D" id="2.170.130.10">
    <property type="entry name" value="TonB-dependent receptor, plug domain"/>
    <property type="match status" value="1"/>
</dbReference>
<dbReference type="FunFam" id="2.170.130.10:FF:000008">
    <property type="entry name" value="SusC/RagA family TonB-linked outer membrane protein"/>
    <property type="match status" value="1"/>
</dbReference>
<dbReference type="PROSITE" id="PS52016">
    <property type="entry name" value="TONB_DEPENDENT_REC_3"/>
    <property type="match status" value="1"/>
</dbReference>
<dbReference type="Pfam" id="PF07715">
    <property type="entry name" value="Plug"/>
    <property type="match status" value="1"/>
</dbReference>
<dbReference type="AlphaFoldDB" id="A0A5C4SRK2"/>
<proteinExistence type="inferred from homology"/>
<feature type="chain" id="PRO_5023032960" evidence="10">
    <location>
        <begin position="30"/>
        <end position="1003"/>
    </location>
</feature>
<evidence type="ECO:0000313" key="14">
    <source>
        <dbReference type="Proteomes" id="UP000308713"/>
    </source>
</evidence>
<evidence type="ECO:0000313" key="13">
    <source>
        <dbReference type="EMBL" id="TNJ47033.1"/>
    </source>
</evidence>
<protein>
    <submittedName>
        <fullName evidence="13">TonB-dependent receptor</fullName>
    </submittedName>
</protein>
<evidence type="ECO:0000256" key="7">
    <source>
        <dbReference type="ARBA" id="ARBA00023237"/>
    </source>
</evidence>
<feature type="domain" description="TonB-dependent receptor plug" evidence="12">
    <location>
        <begin position="121"/>
        <end position="227"/>
    </location>
</feature>
<keyword evidence="6 8" id="KW-0472">Membrane</keyword>
<evidence type="ECO:0000256" key="5">
    <source>
        <dbReference type="ARBA" id="ARBA00023077"/>
    </source>
</evidence>
<sequence>MKKQITLFLRRSFLLGALLMFMSFHHANAQQTINGTVVDEAGVGIPGANVIVKGTTTGSVTDFDGNFSISASASDVLEISFIGYVTQSITVGNQTKINVTLIEDAAELDEVVVIGYGTAKKSDLTGAVSQVSAKSFEKQPLTRVEDALSGRAAGVTVSRQGGAPGAAIKVRVRGVNSINQDNSPLVVIDGIIGGDLSTINPNDIASMDVLKDASATAIYGSRGANGVIMVTTKKGKGKSKIDVDYFTTISSVPEYLPTLNAANFARIENSRRVRVGGSPIFSDSEISDLAASGGTDYQRELFQTGLSNNVQLSASGSEGKINYFLSGNYVNEEGIVKSTGFERYSVRANVNSNIADNFKIGLNVFATRANTKNDITALNRFQGSLVVKALTWDPTTPIFDENGQYNRFSTRSLASLNQNPIEDINTTDRNSINDRLNVNFNLNWDINDAFNYTLLAGASTINNATESYVLDHPLNDVSFGNAKNTTHQVSNILTWHQLFADKHDVKVTGVYEFSGFESRWNAYNGNDLSLPLGFYLGELAAARNFNNNYSKSALESIMGRAEYIYNDVFFLTGTVRSDSSSKFRSGKRNGVFPSVSARYNFSNMLGEGDTFTGLSLRAGWGQVGNENIAPYTTFPTVTINSTYAFDGANVQPGSAPDGYGNPDLTWETTTQTNVGVDLGLFNGRANLSLDYYVKNTEDLLLDVPVPDTNGGGFIKQNLGEIENKGFDISLNGTIIQNDNFNWNSVFTFSYVKNKVIDLGDVDEIQGSFESVDGQQRRWNRIQVGEPIGQFWGATFLGTWKSTDNIPVNETGEPIAIPGDAKYLLDDDNNLVFGVIGNGTPNTFWGFNNTLTYKNWDFNVFFQGVHGFDVLNAVQGIIVGNTGNQRSFLAADQVNQWTATNETDIPAGGRNEIGSTRFVEKGDFIRLSNLSIGYTFNDLFSTIDYLKLYASGQNLFLITDYTGYDPEHTSRPANNAGNVDVAAGINVGAYPNPRTFSLGVKFGF</sequence>
<dbReference type="InterPro" id="IPR023997">
    <property type="entry name" value="TonB-dep_OMP_SusC/RagA_CS"/>
</dbReference>
<evidence type="ECO:0000256" key="3">
    <source>
        <dbReference type="ARBA" id="ARBA00022452"/>
    </source>
</evidence>
<keyword evidence="7 8" id="KW-0998">Cell outer membrane</keyword>
<dbReference type="InterPro" id="IPR008969">
    <property type="entry name" value="CarboxyPept-like_regulatory"/>
</dbReference>
<keyword evidence="3 8" id="KW-1134">Transmembrane beta strand</keyword>
<keyword evidence="2 8" id="KW-0813">Transport</keyword>
<evidence type="ECO:0000256" key="10">
    <source>
        <dbReference type="SAM" id="SignalP"/>
    </source>
</evidence>
<feature type="signal peptide" evidence="10">
    <location>
        <begin position="1"/>
        <end position="29"/>
    </location>
</feature>
<evidence type="ECO:0000256" key="6">
    <source>
        <dbReference type="ARBA" id="ARBA00023136"/>
    </source>
</evidence>
<keyword evidence="4 8" id="KW-0812">Transmembrane</keyword>